<dbReference type="AlphaFoldDB" id="A0A090IGX2"/>
<reference evidence="12 15" key="2">
    <citation type="submission" date="2016-11" db="EMBL/GenBank/DDBJ databases">
        <authorList>
            <person name="Jaros S."/>
            <person name="Januszkiewicz K."/>
            <person name="Wedrychowicz H."/>
        </authorList>
    </citation>
    <scope>NUCLEOTIDE SEQUENCE [LARGE SCALE GENOMIC DNA]</scope>
    <source>
        <strain evidence="12">NVI 5450</strain>
    </source>
</reference>
<keyword evidence="9" id="KW-0732">Signal</keyword>
<dbReference type="InterPro" id="IPR050626">
    <property type="entry name" value="Peptidase_M16"/>
</dbReference>
<dbReference type="OrthoDB" id="9811314at2"/>
<evidence type="ECO:0000313" key="12">
    <source>
        <dbReference type="EMBL" id="SGY87109.1"/>
    </source>
</evidence>
<dbReference type="EMBL" id="FPLD01000025">
    <property type="protein sequence ID" value="SGY87109.1"/>
    <property type="molecule type" value="Genomic_DNA"/>
</dbReference>
<evidence type="ECO:0000256" key="2">
    <source>
        <dbReference type="ARBA" id="ARBA00007261"/>
    </source>
</evidence>
<keyword evidence="14" id="KW-1185">Reference proteome</keyword>
<evidence type="ECO:0000256" key="8">
    <source>
        <dbReference type="RuleBase" id="RU004447"/>
    </source>
</evidence>
<evidence type="ECO:0000313" key="15">
    <source>
        <dbReference type="Proteomes" id="UP000183794"/>
    </source>
</evidence>
<dbReference type="InterPro" id="IPR007863">
    <property type="entry name" value="Peptidase_M16_C"/>
</dbReference>
<dbReference type="Pfam" id="PF00675">
    <property type="entry name" value="Peptidase_M16"/>
    <property type="match status" value="1"/>
</dbReference>
<dbReference type="PATRIC" id="fig|80854.5.peg.1215"/>
<dbReference type="Proteomes" id="UP000182660">
    <property type="component" value="Unassembled WGS sequence"/>
</dbReference>
<feature type="domain" description="Peptidase M16 C-terminal" evidence="11">
    <location>
        <begin position="684"/>
        <end position="860"/>
    </location>
</feature>
<gene>
    <name evidence="13" type="ORF">MT2528_4685</name>
    <name evidence="12" type="ORF">NVI5450_0709</name>
</gene>
<feature type="domain" description="Peptidase M16 C-terminal" evidence="11">
    <location>
        <begin position="206"/>
        <end position="384"/>
    </location>
</feature>
<evidence type="ECO:0000313" key="13">
    <source>
        <dbReference type="EMBL" id="SGZ03853.1"/>
    </source>
</evidence>
<dbReference type="KEGG" id="mvs:MVIS_1151"/>
<dbReference type="RefSeq" id="WP_045109514.1">
    <property type="nucleotide sequence ID" value="NZ_CAWQZC010000047.1"/>
</dbReference>
<dbReference type="PANTHER" id="PTHR43690:SF17">
    <property type="entry name" value="PROTEIN YHJJ"/>
    <property type="match status" value="1"/>
</dbReference>
<keyword evidence="7" id="KW-0482">Metalloprotease</keyword>
<evidence type="ECO:0000313" key="14">
    <source>
        <dbReference type="Proteomes" id="UP000182660"/>
    </source>
</evidence>
<dbReference type="SUPFAM" id="SSF63411">
    <property type="entry name" value="LuxS/MPP-like metallohydrolase"/>
    <property type="match status" value="4"/>
</dbReference>
<organism evidence="12 15">
    <name type="scientific">Moritella viscosa</name>
    <dbReference type="NCBI Taxonomy" id="80854"/>
    <lineage>
        <taxon>Bacteria</taxon>
        <taxon>Pseudomonadati</taxon>
        <taxon>Pseudomonadota</taxon>
        <taxon>Gammaproteobacteria</taxon>
        <taxon>Alteromonadales</taxon>
        <taxon>Moritellaceae</taxon>
        <taxon>Moritella</taxon>
    </lineage>
</organism>
<evidence type="ECO:0000259" key="11">
    <source>
        <dbReference type="Pfam" id="PF05193"/>
    </source>
</evidence>
<dbReference type="GO" id="GO:0004222">
    <property type="term" value="F:metalloendopeptidase activity"/>
    <property type="evidence" value="ECO:0007669"/>
    <property type="project" value="InterPro"/>
</dbReference>
<evidence type="ECO:0000259" key="10">
    <source>
        <dbReference type="Pfam" id="PF00675"/>
    </source>
</evidence>
<evidence type="ECO:0000256" key="3">
    <source>
        <dbReference type="ARBA" id="ARBA00022670"/>
    </source>
</evidence>
<evidence type="ECO:0000256" key="1">
    <source>
        <dbReference type="ARBA" id="ARBA00001947"/>
    </source>
</evidence>
<dbReference type="PROSITE" id="PS51257">
    <property type="entry name" value="PROKAR_LIPOPROTEIN"/>
    <property type="match status" value="1"/>
</dbReference>
<keyword evidence="5" id="KW-0378">Hydrolase</keyword>
<feature type="chain" id="PRO_5015029905" evidence="9">
    <location>
        <begin position="22"/>
        <end position="931"/>
    </location>
</feature>
<dbReference type="PANTHER" id="PTHR43690">
    <property type="entry name" value="NARDILYSIN"/>
    <property type="match status" value="1"/>
</dbReference>
<evidence type="ECO:0000256" key="7">
    <source>
        <dbReference type="ARBA" id="ARBA00023049"/>
    </source>
</evidence>
<accession>A0A090IGX2</accession>
<dbReference type="PROSITE" id="PS00143">
    <property type="entry name" value="INSULINASE"/>
    <property type="match status" value="1"/>
</dbReference>
<dbReference type="InterPro" id="IPR011249">
    <property type="entry name" value="Metalloenz_LuxS/M16"/>
</dbReference>
<evidence type="ECO:0000256" key="4">
    <source>
        <dbReference type="ARBA" id="ARBA00022723"/>
    </source>
</evidence>
<keyword evidence="6" id="KW-0862">Zinc</keyword>
<dbReference type="InterPro" id="IPR011765">
    <property type="entry name" value="Pept_M16_N"/>
</dbReference>
<reference evidence="13 14" key="1">
    <citation type="submission" date="2016-11" db="EMBL/GenBank/DDBJ databases">
        <authorList>
            <person name="Klemetsen T."/>
        </authorList>
    </citation>
    <scope>NUCLEOTIDE SEQUENCE [LARGE SCALE GENOMIC DNA]</scope>
    <source>
        <strain evidence="13">MT 2528</strain>
    </source>
</reference>
<dbReference type="GeneID" id="61298129"/>
<dbReference type="Gene3D" id="3.30.830.10">
    <property type="entry name" value="Metalloenzyme, LuxS/M16 peptidase-like"/>
    <property type="match status" value="4"/>
</dbReference>
<keyword evidence="4" id="KW-0479">Metal-binding</keyword>
<keyword evidence="3 12" id="KW-0645">Protease</keyword>
<evidence type="ECO:0000256" key="5">
    <source>
        <dbReference type="ARBA" id="ARBA00022801"/>
    </source>
</evidence>
<dbReference type="GO" id="GO:0046872">
    <property type="term" value="F:metal ion binding"/>
    <property type="evidence" value="ECO:0007669"/>
    <property type="project" value="UniProtKB-KW"/>
</dbReference>
<dbReference type="GO" id="GO:0006508">
    <property type="term" value="P:proteolysis"/>
    <property type="evidence" value="ECO:0007669"/>
    <property type="project" value="UniProtKB-KW"/>
</dbReference>
<proteinExistence type="inferred from homology"/>
<dbReference type="Proteomes" id="UP000183794">
    <property type="component" value="Unassembled WGS sequence"/>
</dbReference>
<protein>
    <submittedName>
        <fullName evidence="12">Zinc protease</fullName>
    </submittedName>
</protein>
<evidence type="ECO:0000256" key="9">
    <source>
        <dbReference type="SAM" id="SignalP"/>
    </source>
</evidence>
<name>A0A090IGX2_9GAMM</name>
<feature type="signal peptide" evidence="9">
    <location>
        <begin position="1"/>
        <end position="21"/>
    </location>
</feature>
<dbReference type="HOGENOM" id="CLU_008156_0_0_6"/>
<dbReference type="STRING" id="80854.MVIS_1151"/>
<sequence>MTFFRKLLLISFALFALSSCASNPHQTDAIATVSSDTFDNGFFYAIHSKQESSNKIELRLMINSGSLSETDAQSGYAHLLEHMAFNGTKHFPKLKIDELFEKSGLIVGNDINAYTSFEKTVYTLSIPKSNPQLLADVLLYFRDILTDITLEQGELDKEKGIVENEYHLSTQQEQSYSYALFSDYIKDSEYENRLPIGTIDSIKNSTVASVNAFYKDWYRPNNARLLITGNVDSKNTAQLITELFATIDKSSHDNKQQVLTAPALNTKTQTYSSKVINFSQTDLLFEVPELKITNSLDLSQALKLDMLSMLFNYRLNAANGQREEPFSYVGIFHDPLLGDKAVKNITVNHQKNENQQAVKFIAQELARIQQHGFSQAEFDLQLAQIKSDQAQLNNRYINQDAMQLAEGTMAAWSTGNIEFTLDIEQQAYLLLLSTVSLEELNQLANVLINSPRKMTFATPYQADKPDLLAADKMFANVINRSVDNIAINIETLTLPIVKNSVGKSQISSERFDAEQQLTQWQLSNGVSVVLQPDNSIKNSVHIKFTAPGGISAFTKQQRAASYLLINSYLNSGLEGLSAQTIQQKFNQERIDIMPIINANSHGFNMYSINEPESLELLFSMLYSSVTSATVNAHQFSLEKKSTIEDQQNTLALPETKTWIKAGEILFPHNPQQEQISVQELAAVQQTDIEDLYQTLFNNANGYKLTIVGDFDTAQLKPLILQYVATLPKGKNNTFNHPTQSLIAKATELNETTNPQNNGQVLFYTVTDTPNQSIKAVYQAELMQAMISQTLTKIVREQLSLTYSPSVRVRDQAAGLAFTEVMIELMTKVEDIETTQQVVDDIIDDLLTNGITQAQLDENKKIIAQDLAYSLTESPSKQWLLHRDHLFNYALGSTENAPAIFNSISVADMNQFIRVYLDPSKTLRLTNRPQQQ</sequence>
<dbReference type="Pfam" id="PF05193">
    <property type="entry name" value="Peptidase_M16_C"/>
    <property type="match status" value="2"/>
</dbReference>
<dbReference type="InterPro" id="IPR001431">
    <property type="entry name" value="Pept_M16_Zn_BS"/>
</dbReference>
<feature type="domain" description="Peptidase M16 N-terminal" evidence="10">
    <location>
        <begin position="49"/>
        <end position="190"/>
    </location>
</feature>
<evidence type="ECO:0000256" key="6">
    <source>
        <dbReference type="ARBA" id="ARBA00022833"/>
    </source>
</evidence>
<dbReference type="EMBL" id="FPLJ01000145">
    <property type="protein sequence ID" value="SGZ03853.1"/>
    <property type="molecule type" value="Genomic_DNA"/>
</dbReference>
<comment type="similarity">
    <text evidence="2 8">Belongs to the peptidase M16 family.</text>
</comment>
<comment type="cofactor">
    <cofactor evidence="1">
        <name>Zn(2+)</name>
        <dbReference type="ChEBI" id="CHEBI:29105"/>
    </cofactor>
</comment>